<organism evidence="2 3">
    <name type="scientific">Planctopirus hydrillae</name>
    <dbReference type="NCBI Taxonomy" id="1841610"/>
    <lineage>
        <taxon>Bacteria</taxon>
        <taxon>Pseudomonadati</taxon>
        <taxon>Planctomycetota</taxon>
        <taxon>Planctomycetia</taxon>
        <taxon>Planctomycetales</taxon>
        <taxon>Planctomycetaceae</taxon>
        <taxon>Planctopirus</taxon>
    </lineage>
</organism>
<dbReference type="EMBL" id="LYDR01000116">
    <property type="protein sequence ID" value="ODA29970.1"/>
    <property type="molecule type" value="Genomic_DNA"/>
</dbReference>
<accession>A0A1C3E9S4</accession>
<evidence type="ECO:0000259" key="1">
    <source>
        <dbReference type="PROSITE" id="PS51819"/>
    </source>
</evidence>
<protein>
    <submittedName>
        <fullName evidence="2">Lactoylglutathione lyase</fullName>
    </submittedName>
</protein>
<dbReference type="InterPro" id="IPR052164">
    <property type="entry name" value="Anthracycline_SecMetBiosynth"/>
</dbReference>
<dbReference type="PANTHER" id="PTHR33993">
    <property type="entry name" value="GLYOXALASE-RELATED"/>
    <property type="match status" value="1"/>
</dbReference>
<dbReference type="Proteomes" id="UP000094828">
    <property type="component" value="Unassembled WGS sequence"/>
</dbReference>
<dbReference type="PANTHER" id="PTHR33993:SF2">
    <property type="entry name" value="VOC DOMAIN-CONTAINING PROTEIN"/>
    <property type="match status" value="1"/>
</dbReference>
<dbReference type="InterPro" id="IPR029068">
    <property type="entry name" value="Glyas_Bleomycin-R_OHBP_Dase"/>
</dbReference>
<dbReference type="InterPro" id="IPR037523">
    <property type="entry name" value="VOC_core"/>
</dbReference>
<proteinExistence type="predicted"/>
<evidence type="ECO:0000313" key="3">
    <source>
        <dbReference type="Proteomes" id="UP000094828"/>
    </source>
</evidence>
<comment type="caution">
    <text evidence="2">The sequence shown here is derived from an EMBL/GenBank/DDBJ whole genome shotgun (WGS) entry which is preliminary data.</text>
</comment>
<gene>
    <name evidence="2" type="ORF">A6X21_06405</name>
</gene>
<dbReference type="RefSeq" id="WP_068848847.1">
    <property type="nucleotide sequence ID" value="NZ_LYDR01000116.1"/>
</dbReference>
<dbReference type="SUPFAM" id="SSF54593">
    <property type="entry name" value="Glyoxalase/Bleomycin resistance protein/Dihydroxybiphenyl dioxygenase"/>
    <property type="match status" value="1"/>
</dbReference>
<keyword evidence="3" id="KW-1185">Reference proteome</keyword>
<keyword evidence="2" id="KW-0456">Lyase</keyword>
<dbReference type="OrthoDB" id="9804235at2"/>
<name>A0A1C3E9S4_9PLAN</name>
<dbReference type="AlphaFoldDB" id="A0A1C3E9S4"/>
<dbReference type="Gene3D" id="3.10.180.10">
    <property type="entry name" value="2,3-Dihydroxybiphenyl 1,2-Dioxygenase, domain 1"/>
    <property type="match status" value="1"/>
</dbReference>
<reference evidence="2 3" key="1">
    <citation type="submission" date="2016-05" db="EMBL/GenBank/DDBJ databases">
        <title>Genomic and physiological characterization of Planctopirus sp. isolated from fresh water lake.</title>
        <authorList>
            <person name="Subhash Y."/>
            <person name="Ramana C."/>
        </authorList>
    </citation>
    <scope>NUCLEOTIDE SEQUENCE [LARGE SCALE GENOMIC DNA]</scope>
    <source>
        <strain evidence="2 3">JC280</strain>
    </source>
</reference>
<dbReference type="InterPro" id="IPR053863">
    <property type="entry name" value="Glyoxy/Ble-like_N"/>
</dbReference>
<feature type="domain" description="VOC" evidence="1">
    <location>
        <begin position="5"/>
        <end position="124"/>
    </location>
</feature>
<dbReference type="Pfam" id="PF22677">
    <property type="entry name" value="Ble-like_N"/>
    <property type="match status" value="1"/>
</dbReference>
<evidence type="ECO:0000313" key="2">
    <source>
        <dbReference type="EMBL" id="ODA29970.1"/>
    </source>
</evidence>
<dbReference type="PROSITE" id="PS51819">
    <property type="entry name" value="VOC"/>
    <property type="match status" value="1"/>
</dbReference>
<sequence length="127" mass="13527">MRPNPGCWFEIYVDDLDRATAFYQTVLGTKLDQLPSPVDNLQMMTFPMSMDGPGASGALCKMEGMSAGGNSTMIYFSCEDCAVEAGRIEAAGGKLMMPKTSIGMYGFIATGIDTEGNAFGLHTAPSF</sequence>
<dbReference type="GO" id="GO:0016829">
    <property type="term" value="F:lyase activity"/>
    <property type="evidence" value="ECO:0007669"/>
    <property type="project" value="UniProtKB-KW"/>
</dbReference>
<dbReference type="CDD" id="cd07247">
    <property type="entry name" value="SgaA_N_like"/>
    <property type="match status" value="1"/>
</dbReference>
<dbReference type="STRING" id="1841610.A6X21_06405"/>